<feature type="compositionally biased region" description="Polar residues" evidence="1">
    <location>
        <begin position="139"/>
        <end position="153"/>
    </location>
</feature>
<dbReference type="AlphaFoldDB" id="A0A0C9LXH2"/>
<feature type="compositionally biased region" description="Pro residues" evidence="1">
    <location>
        <begin position="53"/>
        <end position="68"/>
    </location>
</feature>
<feature type="region of interest" description="Disordered" evidence="1">
    <location>
        <begin position="348"/>
        <end position="397"/>
    </location>
</feature>
<name>A0A0C9LXH2_9FUNG</name>
<feature type="compositionally biased region" description="Polar residues" evidence="1">
    <location>
        <begin position="371"/>
        <end position="390"/>
    </location>
</feature>
<feature type="compositionally biased region" description="Basic and acidic residues" evidence="1">
    <location>
        <begin position="31"/>
        <end position="41"/>
    </location>
</feature>
<proteinExistence type="predicted"/>
<reference evidence="2" key="1">
    <citation type="submission" date="2014-09" db="EMBL/GenBank/DDBJ databases">
        <title>Draft genome sequence of an oleaginous Mucoromycotina fungus Mucor ambiguus NBRC6742.</title>
        <authorList>
            <person name="Takeda I."/>
            <person name="Yamane N."/>
            <person name="Morita T."/>
            <person name="Tamano K."/>
            <person name="Machida M."/>
            <person name="Baker S."/>
            <person name="Koike H."/>
        </authorList>
    </citation>
    <scope>NUCLEOTIDE SEQUENCE</scope>
    <source>
        <strain evidence="2">NBRC 6742</strain>
    </source>
</reference>
<dbReference type="OrthoDB" id="5600564at2759"/>
<protein>
    <recommendedName>
        <fullName evidence="4">Enkurin domain-containing protein</fullName>
    </recommendedName>
</protein>
<feature type="compositionally biased region" description="Polar residues" evidence="1">
    <location>
        <begin position="21"/>
        <end position="30"/>
    </location>
</feature>
<gene>
    <name evidence="2" type="ORF">MAM1_0317d09605</name>
</gene>
<keyword evidence="3" id="KW-1185">Reference proteome</keyword>
<evidence type="ECO:0000256" key="1">
    <source>
        <dbReference type="SAM" id="MobiDB-lite"/>
    </source>
</evidence>
<organism evidence="2">
    <name type="scientific">Mucor ambiguus</name>
    <dbReference type="NCBI Taxonomy" id="91626"/>
    <lineage>
        <taxon>Eukaryota</taxon>
        <taxon>Fungi</taxon>
        <taxon>Fungi incertae sedis</taxon>
        <taxon>Mucoromycota</taxon>
        <taxon>Mucoromycotina</taxon>
        <taxon>Mucoromycetes</taxon>
        <taxon>Mucorales</taxon>
        <taxon>Mucorineae</taxon>
        <taxon>Mucoraceae</taxon>
        <taxon>Mucor</taxon>
    </lineage>
</organism>
<dbReference type="Proteomes" id="UP000053815">
    <property type="component" value="Unassembled WGS sequence"/>
</dbReference>
<feature type="region of interest" description="Disordered" evidence="1">
    <location>
        <begin position="446"/>
        <end position="469"/>
    </location>
</feature>
<evidence type="ECO:0000313" key="3">
    <source>
        <dbReference type="Proteomes" id="UP000053815"/>
    </source>
</evidence>
<sequence>MSKNQHKEKSSFWKKLGLGKNKSSVTSLKSEIQKQQDDAHSIKSKRASTIYSSPPPNQQSPPPTPKPMPSIQHQVDNKKTMLLQKAKKIPTSTQSDLKAVDMSYRPITTPTADLHNEQHQKQEESAADAATKDIEQKDMTTTMTATEQPNVTPKQYEESDDINPEQEEEAEDTNKSISSFVVLDKTSSNEELLTVISTLKQELEKEKATVLALQKQKEAVAKDLDYFELTVDELFTEKTDLLQQLEDEKIKSQHHLDDLNLLLEKMKSTADNARDQSFAVDQTKSEFEAYQAQAEQEKRTLMSEIDEKENAIRELKFKLSKSQEQSEALKETIDQLVKAHAFELSRTTAQLQQQQQQQQKQQQQQQDKDSQNNSWSLHTPNGSPRIQPDSQQEEQHVYDNQSVYGSTPQSMSRMDSSDCYRTPKQSIEYIDDVDLDDQLMRLTKEKEKLQSHYSKIPLTGGGPQSRRRKEELEAMLDHVDSQLSKVKQKIRRS</sequence>
<feature type="region of interest" description="Disordered" evidence="1">
    <location>
        <begin position="1"/>
        <end position="177"/>
    </location>
</feature>
<evidence type="ECO:0008006" key="4">
    <source>
        <dbReference type="Google" id="ProtNLM"/>
    </source>
</evidence>
<accession>A0A0C9LXH2</accession>
<dbReference type="STRING" id="91626.A0A0C9LXH2"/>
<evidence type="ECO:0000313" key="2">
    <source>
        <dbReference type="EMBL" id="GAN10070.1"/>
    </source>
</evidence>
<feature type="compositionally biased region" description="Basic and acidic residues" evidence="1">
    <location>
        <begin position="1"/>
        <end position="11"/>
    </location>
</feature>
<feature type="compositionally biased region" description="Acidic residues" evidence="1">
    <location>
        <begin position="158"/>
        <end position="171"/>
    </location>
</feature>
<feature type="compositionally biased region" description="Low complexity" evidence="1">
    <location>
        <begin position="350"/>
        <end position="365"/>
    </location>
</feature>
<feature type="compositionally biased region" description="Basic and acidic residues" evidence="1">
    <location>
        <begin position="114"/>
        <end position="138"/>
    </location>
</feature>
<dbReference type="EMBL" id="DF836606">
    <property type="protein sequence ID" value="GAN10070.1"/>
    <property type="molecule type" value="Genomic_DNA"/>
</dbReference>